<reference evidence="2" key="1">
    <citation type="submission" date="2025-08" db="UniProtKB">
        <authorList>
            <consortium name="Ensembl"/>
        </authorList>
    </citation>
    <scope>IDENTIFICATION</scope>
</reference>
<proteinExistence type="predicted"/>
<feature type="compositionally biased region" description="Polar residues" evidence="1">
    <location>
        <begin position="40"/>
        <end position="64"/>
    </location>
</feature>
<evidence type="ECO:0000256" key="1">
    <source>
        <dbReference type="SAM" id="MobiDB-lite"/>
    </source>
</evidence>
<protein>
    <submittedName>
        <fullName evidence="2">Uncharacterized protein</fullName>
    </submittedName>
</protein>
<keyword evidence="3" id="KW-1185">Reference proteome</keyword>
<feature type="compositionally biased region" description="Low complexity" evidence="1">
    <location>
        <begin position="205"/>
        <end position="220"/>
    </location>
</feature>
<name>A0A673MRU5_9TELE</name>
<feature type="region of interest" description="Disordered" evidence="1">
    <location>
        <begin position="1"/>
        <end position="234"/>
    </location>
</feature>
<evidence type="ECO:0000313" key="2">
    <source>
        <dbReference type="Ensembl" id="ENSSRHP00000093094.1"/>
    </source>
</evidence>
<dbReference type="AlphaFoldDB" id="A0A673MRU5"/>
<feature type="compositionally biased region" description="Polar residues" evidence="1">
    <location>
        <begin position="182"/>
        <end position="192"/>
    </location>
</feature>
<dbReference type="Proteomes" id="UP000472270">
    <property type="component" value="Unassembled WGS sequence"/>
</dbReference>
<sequence>MDDLRQQRNYSGGSSGDRGITETTISTTRITSLPPRGFSASANKGMSSTSGSSGLEKNILTQNNSSPFFSSSSVGVSAGGFGSRSGEYLVEETTVSRKTGGASGVFESVSGSGTGSRVRSSSTDGMRRTQDSPLFVERKSKTTHSRRYDGSSSDSSSPEIKRKDYGSTRGRSQSRETEIRTRLQSASPSTRWTELDDVKKLLKGSRSASVSPTRSPSSSPLPIPRKASTLDTKISTKQVEQYDTTILDADLASYTWNSSTLPSTVSTGTAYGFNSNTNNMSTGATLVNSTSPSSLSVYGYHNNLAPASGVLTSSGVNTHSGYGVQKNYLTSPSSTLGVGTGISTTGVCYIFSVHHSSTTNPM</sequence>
<accession>A0A673MRU5</accession>
<evidence type="ECO:0000313" key="3">
    <source>
        <dbReference type="Proteomes" id="UP000472270"/>
    </source>
</evidence>
<organism evidence="2 3">
    <name type="scientific">Sinocyclocheilus rhinocerous</name>
    <dbReference type="NCBI Taxonomy" id="307959"/>
    <lineage>
        <taxon>Eukaryota</taxon>
        <taxon>Metazoa</taxon>
        <taxon>Chordata</taxon>
        <taxon>Craniata</taxon>
        <taxon>Vertebrata</taxon>
        <taxon>Euteleostomi</taxon>
        <taxon>Actinopterygii</taxon>
        <taxon>Neopterygii</taxon>
        <taxon>Teleostei</taxon>
        <taxon>Ostariophysi</taxon>
        <taxon>Cypriniformes</taxon>
        <taxon>Cyprinidae</taxon>
        <taxon>Cyprininae</taxon>
        <taxon>Sinocyclocheilus</taxon>
    </lineage>
</organism>
<feature type="compositionally biased region" description="Low complexity" evidence="1">
    <location>
        <begin position="108"/>
        <end position="123"/>
    </location>
</feature>
<reference evidence="2" key="2">
    <citation type="submission" date="2025-09" db="UniProtKB">
        <authorList>
            <consortium name="Ensembl"/>
        </authorList>
    </citation>
    <scope>IDENTIFICATION</scope>
</reference>
<dbReference type="Ensembl" id="ENSSRHT00000095613.1">
    <property type="protein sequence ID" value="ENSSRHP00000093094.1"/>
    <property type="gene ID" value="ENSSRHG00000045906.1"/>
</dbReference>
<feature type="compositionally biased region" description="Low complexity" evidence="1">
    <location>
        <begin position="65"/>
        <end position="76"/>
    </location>
</feature>
<feature type="compositionally biased region" description="Basic and acidic residues" evidence="1">
    <location>
        <begin position="125"/>
        <end position="140"/>
    </location>
</feature>
<feature type="compositionally biased region" description="Low complexity" evidence="1">
    <location>
        <begin position="21"/>
        <end position="32"/>
    </location>
</feature>